<dbReference type="Proteomes" id="UP001142055">
    <property type="component" value="Chromosome 1"/>
</dbReference>
<feature type="transmembrane region" description="Helical" evidence="6">
    <location>
        <begin position="603"/>
        <end position="625"/>
    </location>
</feature>
<comment type="subcellular location">
    <subcellularLocation>
        <location evidence="6">Cell membrane</location>
        <topology evidence="6">Multi-pass membrane protein</topology>
    </subcellularLocation>
    <subcellularLocation>
        <location evidence="1">Membrane</location>
        <topology evidence="1">Multi-pass membrane protein</topology>
    </subcellularLocation>
</comment>
<evidence type="ECO:0000256" key="2">
    <source>
        <dbReference type="ARBA" id="ARBA00007168"/>
    </source>
</evidence>
<dbReference type="InterPro" id="IPR007603">
    <property type="entry name" value="Choline_transptr-like"/>
</dbReference>
<dbReference type="Pfam" id="PF04515">
    <property type="entry name" value="Choline_transpo"/>
    <property type="match status" value="1"/>
</dbReference>
<protein>
    <recommendedName>
        <fullName evidence="6">Choline transporter-like protein</fullName>
    </recommendedName>
</protein>
<dbReference type="GO" id="GO:0005886">
    <property type="term" value="C:plasma membrane"/>
    <property type="evidence" value="ECO:0007669"/>
    <property type="project" value="UniProtKB-SubCell"/>
</dbReference>
<accession>A0A9Q0RQG2</accession>
<evidence type="ECO:0000256" key="1">
    <source>
        <dbReference type="ARBA" id="ARBA00004141"/>
    </source>
</evidence>
<reference evidence="8" key="1">
    <citation type="submission" date="2022-12" db="EMBL/GenBank/DDBJ databases">
        <title>Genome assemblies of Blomia tropicalis.</title>
        <authorList>
            <person name="Cui Y."/>
        </authorList>
    </citation>
    <scope>NUCLEOTIDE SEQUENCE</scope>
    <source>
        <tissue evidence="8">Adult mites</tissue>
    </source>
</reference>
<feature type="transmembrane region" description="Helical" evidence="6">
    <location>
        <begin position="27"/>
        <end position="49"/>
    </location>
</feature>
<keyword evidence="4 6" id="KW-1133">Transmembrane helix</keyword>
<evidence type="ECO:0000256" key="6">
    <source>
        <dbReference type="RuleBase" id="RU368066"/>
    </source>
</evidence>
<proteinExistence type="inferred from homology"/>
<evidence type="ECO:0000256" key="7">
    <source>
        <dbReference type="SAM" id="MobiDB-lite"/>
    </source>
</evidence>
<keyword evidence="5 6" id="KW-0472">Membrane</keyword>
<dbReference type="GO" id="GO:0022857">
    <property type="term" value="F:transmembrane transporter activity"/>
    <property type="evidence" value="ECO:0007669"/>
    <property type="project" value="UniProtKB-UniRule"/>
</dbReference>
<feature type="transmembrane region" description="Helical" evidence="6">
    <location>
        <begin position="358"/>
        <end position="381"/>
    </location>
</feature>
<evidence type="ECO:0000256" key="3">
    <source>
        <dbReference type="ARBA" id="ARBA00022692"/>
    </source>
</evidence>
<comment type="caution">
    <text evidence="8">The sequence shown here is derived from an EMBL/GenBank/DDBJ whole genome shotgun (WGS) entry which is preliminary data.</text>
</comment>
<keyword evidence="9" id="KW-1185">Reference proteome</keyword>
<evidence type="ECO:0000256" key="4">
    <source>
        <dbReference type="ARBA" id="ARBA00022989"/>
    </source>
</evidence>
<dbReference type="PANTHER" id="PTHR12385:SF12">
    <property type="entry name" value="CHOLINE TRANSPORTER-LIKE PROTEIN"/>
    <property type="match status" value="1"/>
</dbReference>
<comment type="function">
    <text evidence="6">Choline transporter.</text>
</comment>
<dbReference type="AlphaFoldDB" id="A0A9Q0RQG2"/>
<name>A0A9Q0RQG2_BLOTA</name>
<feature type="transmembrane region" description="Helical" evidence="6">
    <location>
        <begin position="423"/>
        <end position="453"/>
    </location>
</feature>
<feature type="transmembrane region" description="Helical" evidence="6">
    <location>
        <begin position="473"/>
        <end position="492"/>
    </location>
</feature>
<evidence type="ECO:0000313" key="9">
    <source>
        <dbReference type="Proteomes" id="UP001142055"/>
    </source>
</evidence>
<gene>
    <name evidence="8" type="ORF">RDWZM_003028</name>
</gene>
<feature type="transmembrane region" description="Helical" evidence="6">
    <location>
        <begin position="255"/>
        <end position="275"/>
    </location>
</feature>
<evidence type="ECO:0000256" key="5">
    <source>
        <dbReference type="ARBA" id="ARBA00023136"/>
    </source>
</evidence>
<feature type="transmembrane region" description="Helical" evidence="6">
    <location>
        <begin position="330"/>
        <end position="352"/>
    </location>
</feature>
<dbReference type="OrthoDB" id="420519at2759"/>
<dbReference type="PANTHER" id="PTHR12385">
    <property type="entry name" value="CHOLINE TRANSPORTER-LIKE (SLC FAMILY 44)"/>
    <property type="match status" value="1"/>
</dbReference>
<keyword evidence="3 6" id="KW-0812">Transmembrane</keyword>
<dbReference type="EMBL" id="JAPWDV010000001">
    <property type="protein sequence ID" value="KAJ6224483.1"/>
    <property type="molecule type" value="Genomic_DNA"/>
</dbReference>
<sequence>MAICCSSNEVQDVTDATITKRNRCTDFTFLIFFIFFWIGLIFIAIYAFIVGSPMRLIHGSDSFGNVCGHNNEMIDNFPFTGIDMSNRPYLFHLNQREPKKSVKICVRKCPKENLHNLAEIYNFYRRTNSSLCRYDFEFSNTTALSTNPIYFPDNGNRDDFSTLPPINDTGLCPVLPVYPTRALLYHCVPEMAVIQGIALGHSMYDFVSSYVPLKKVLSDIINAHEEMVIMGIVAIVSAFISAFVIHFLASLASWLILLLISVLLILVTSLLWWAYIDIHYQLRTFQFHPKLSFLLPEDTNNESIILGLAIISTIMTIVILYAASTLRSHVRFVVALFHETAACIRCMPLLLIQPIWTLFMLIAFLFAWLLVMMALSTANYASHENRYLQSQQMQDGSSVLKTSQLSTYTLITYQNLSWIHYMWWYLAIALIWISEFILSCQQMVIAGAVSSWYFSRDRDSLKSPITGSIRNLFFFHIGSVALGSFLITLFKLPRLIIQQITSRLRQHDESRLAQTALQACSCCLWIVERFLAYLSRNAYTVVAIERTDFCTSARLAFQSLLSNAIRVAAINSIGDFILFLGKLCVAALTAVVGIFLIRSNPSLHYWTVPVILMSLFAFWVAHCLLSVYEMVIDAMFLCFCQDMNRHDGTPGNEYYAPESLIQFLSEDHEQMTEIRSNQKQNSKAKEDDDDYSTVI</sequence>
<feature type="transmembrane region" description="Helical" evidence="6">
    <location>
        <begin position="576"/>
        <end position="597"/>
    </location>
</feature>
<feature type="region of interest" description="Disordered" evidence="7">
    <location>
        <begin position="674"/>
        <end position="695"/>
    </location>
</feature>
<feature type="transmembrane region" description="Helical" evidence="6">
    <location>
        <begin position="227"/>
        <end position="248"/>
    </location>
</feature>
<organism evidence="8 9">
    <name type="scientific">Blomia tropicalis</name>
    <name type="common">Mite</name>
    <dbReference type="NCBI Taxonomy" id="40697"/>
    <lineage>
        <taxon>Eukaryota</taxon>
        <taxon>Metazoa</taxon>
        <taxon>Ecdysozoa</taxon>
        <taxon>Arthropoda</taxon>
        <taxon>Chelicerata</taxon>
        <taxon>Arachnida</taxon>
        <taxon>Acari</taxon>
        <taxon>Acariformes</taxon>
        <taxon>Sarcoptiformes</taxon>
        <taxon>Astigmata</taxon>
        <taxon>Glycyphagoidea</taxon>
        <taxon>Echimyopodidae</taxon>
        <taxon>Blomia</taxon>
    </lineage>
</organism>
<feature type="transmembrane region" description="Helical" evidence="6">
    <location>
        <begin position="304"/>
        <end position="323"/>
    </location>
</feature>
<comment type="similarity">
    <text evidence="2 6">Belongs to the CTL (choline transporter-like) family.</text>
</comment>
<evidence type="ECO:0000313" key="8">
    <source>
        <dbReference type="EMBL" id="KAJ6224483.1"/>
    </source>
</evidence>
<dbReference type="OMA" id="GKSFCKA"/>